<proteinExistence type="inferred from homology"/>
<keyword evidence="4" id="KW-0865">Zymogen</keyword>
<dbReference type="GO" id="GO:0016811">
    <property type="term" value="F:hydrolase activity, acting on carbon-nitrogen (but not peptide) bonds, in linear amides"/>
    <property type="evidence" value="ECO:0007669"/>
    <property type="project" value="InterPro"/>
</dbReference>
<dbReference type="PANTHER" id="PTHR34218:SF3">
    <property type="entry name" value="ACYL-HOMOSERINE LACTONE ACYLASE PVDQ"/>
    <property type="match status" value="1"/>
</dbReference>
<dbReference type="Pfam" id="PF01804">
    <property type="entry name" value="Penicil_amidase"/>
    <property type="match status" value="1"/>
</dbReference>
<keyword evidence="6" id="KW-0479">Metal-binding</keyword>
<keyword evidence="3" id="KW-0378">Hydrolase</keyword>
<dbReference type="InterPro" id="IPR043147">
    <property type="entry name" value="Penicillin_amidase_A-knob"/>
</dbReference>
<dbReference type="PANTHER" id="PTHR34218">
    <property type="entry name" value="PEPTIDASE S45 PENICILLIN AMIDASE"/>
    <property type="match status" value="1"/>
</dbReference>
<keyword evidence="2 7" id="KW-0732">Signal</keyword>
<dbReference type="EMBL" id="VBOY01000115">
    <property type="protein sequence ID" value="TMQ63074.1"/>
    <property type="molecule type" value="Genomic_DNA"/>
</dbReference>
<evidence type="ECO:0000256" key="1">
    <source>
        <dbReference type="ARBA" id="ARBA00006586"/>
    </source>
</evidence>
<evidence type="ECO:0000313" key="8">
    <source>
        <dbReference type="EMBL" id="TMQ63074.1"/>
    </source>
</evidence>
<dbReference type="Proteomes" id="UP000316609">
    <property type="component" value="Unassembled WGS sequence"/>
</dbReference>
<feature type="binding site" evidence="6">
    <location>
        <position position="363"/>
    </location>
    <ligand>
        <name>Ca(2+)</name>
        <dbReference type="ChEBI" id="CHEBI:29108"/>
    </ligand>
</feature>
<dbReference type="GO" id="GO:0017000">
    <property type="term" value="P:antibiotic biosynthetic process"/>
    <property type="evidence" value="ECO:0007669"/>
    <property type="project" value="InterPro"/>
</dbReference>
<comment type="caution">
    <text evidence="8">The sequence shown here is derived from an EMBL/GenBank/DDBJ whole genome shotgun (WGS) entry which is preliminary data.</text>
</comment>
<organism evidence="8 9">
    <name type="scientific">Eiseniibacteriota bacterium</name>
    <dbReference type="NCBI Taxonomy" id="2212470"/>
    <lineage>
        <taxon>Bacteria</taxon>
        <taxon>Candidatus Eiseniibacteriota</taxon>
    </lineage>
</organism>
<dbReference type="PIRSF" id="PIRSF001227">
    <property type="entry name" value="Pen_acylase"/>
    <property type="match status" value="1"/>
</dbReference>
<dbReference type="InterPro" id="IPR002692">
    <property type="entry name" value="S45"/>
</dbReference>
<evidence type="ECO:0000256" key="6">
    <source>
        <dbReference type="PIRSR" id="PIRSR001227-2"/>
    </source>
</evidence>
<comment type="similarity">
    <text evidence="1">Belongs to the peptidase S45 family.</text>
</comment>
<gene>
    <name evidence="8" type="ORF">E6K78_10925</name>
</gene>
<dbReference type="Gene3D" id="2.30.120.10">
    <property type="match status" value="1"/>
</dbReference>
<dbReference type="AlphaFoldDB" id="A0A538THH4"/>
<evidence type="ECO:0000256" key="7">
    <source>
        <dbReference type="SAM" id="SignalP"/>
    </source>
</evidence>
<evidence type="ECO:0000256" key="5">
    <source>
        <dbReference type="PIRSR" id="PIRSR001227-1"/>
    </source>
</evidence>
<evidence type="ECO:0000313" key="9">
    <source>
        <dbReference type="Proteomes" id="UP000316609"/>
    </source>
</evidence>
<dbReference type="Gene3D" id="3.60.20.10">
    <property type="entry name" value="Glutamine Phosphoribosylpyrophosphate, subunit 1, domain 1"/>
    <property type="match status" value="1"/>
</dbReference>
<dbReference type="InterPro" id="IPR014395">
    <property type="entry name" value="Pen/GL7ACA/AHL_acylase"/>
</dbReference>
<feature type="signal peptide" evidence="7">
    <location>
        <begin position="1"/>
        <end position="23"/>
    </location>
</feature>
<keyword evidence="6" id="KW-0106">Calcium</keyword>
<evidence type="ECO:0000256" key="2">
    <source>
        <dbReference type="ARBA" id="ARBA00022729"/>
    </source>
</evidence>
<feature type="active site" description="Nucleophile" evidence="5">
    <location>
        <position position="290"/>
    </location>
</feature>
<dbReference type="InterPro" id="IPR029055">
    <property type="entry name" value="Ntn_hydrolases_N"/>
</dbReference>
<sequence>MRHPRGAALVLALAAVATGDARARAPAPPAPGPVRVPGLAAPARVVTDRFGIPHLAAATRSDLYFVWGYVDARDRLWQLVLGRQAARGELWRWLGNQALRGDGGAQLFELGTRADRIWARERARGEIREDLERYAAGVNAYIERCRGRLEPWPAELQQLRIRPRDWRPEDSIAILLGFGITLDLSLPELAEGDSIRLHGARWLEHRRRFENDWIYRTIPDSAARRLYGGAVPPGRPRGGSARGARAAVVGSRPAVRDSHGSPSASLAALGSAALGPWLRSTPIEPVGRASNVFAVGGRRSASGFPLLANDVHLALATPGPFHIVHLTVPGVVDAAGASVPGLPAMVSGRNARVAWGVTALSADVMDLYADTLSRDGRRVLFERRWVPLREAGFTMRYRVLGVPLPLLGQKRRYTPHGPVVALDHGRHIAYAVRWAGSDDEITLRRLVGVERSASASEVAERFRSLVRPTLNVVAADREGHVVYQAAGALPRRGFVPGLGPLPDDGRHEWRGLIRPQDMPAWNAPPAGFVVNANNLPVGPPYPVELPRFDWVHDRAARIAQRLQASPRVTIAGLASVQNDVFSRGAERLVPRLLRLADAAGMPLSPGARAALDTLRAWDFRARLSRTAPTLYRGWYGAFLRRSRLEGLPGLAAAALDGRAPDALRSPGTEALEPASRAAVEALTLGLDVLAHRLGPEPGTWTWARAHRARFEHRLVSIAPGLEPAPISVEGDNSTPCAGPSLLPWSTTVDHGPVWRHLVDLAVTDSSLAVVPPGNAASGRHRLDQLMLWARHRYVPLFLSWEKAERAAESVLTLAPGGRR</sequence>
<accession>A0A538THH4</accession>
<feature type="chain" id="PRO_5022127066" evidence="7">
    <location>
        <begin position="24"/>
        <end position="819"/>
    </location>
</feature>
<dbReference type="Gene3D" id="1.10.1400.10">
    <property type="match status" value="1"/>
</dbReference>
<dbReference type="InterPro" id="IPR023343">
    <property type="entry name" value="Penicillin_amidase_dom1"/>
</dbReference>
<dbReference type="GO" id="GO:0046872">
    <property type="term" value="F:metal ion binding"/>
    <property type="evidence" value="ECO:0007669"/>
    <property type="project" value="UniProtKB-KW"/>
</dbReference>
<reference evidence="8 9" key="1">
    <citation type="journal article" date="2019" name="Nat. Microbiol.">
        <title>Mediterranean grassland soil C-N compound turnover is dependent on rainfall and depth, and is mediated by genomically divergent microorganisms.</title>
        <authorList>
            <person name="Diamond S."/>
            <person name="Andeer P.F."/>
            <person name="Li Z."/>
            <person name="Crits-Christoph A."/>
            <person name="Burstein D."/>
            <person name="Anantharaman K."/>
            <person name="Lane K.R."/>
            <person name="Thomas B.C."/>
            <person name="Pan C."/>
            <person name="Northen T.R."/>
            <person name="Banfield J.F."/>
        </authorList>
    </citation>
    <scope>NUCLEOTIDE SEQUENCE [LARGE SCALE GENOMIC DNA]</scope>
    <source>
        <strain evidence="8">WS_8</strain>
    </source>
</reference>
<evidence type="ECO:0000256" key="4">
    <source>
        <dbReference type="ARBA" id="ARBA00023145"/>
    </source>
</evidence>
<name>A0A538THH4_UNCEI</name>
<feature type="binding site" evidence="6">
    <location>
        <position position="366"/>
    </location>
    <ligand>
        <name>Ca(2+)</name>
        <dbReference type="ChEBI" id="CHEBI:29108"/>
    </ligand>
</feature>
<dbReference type="InterPro" id="IPR043146">
    <property type="entry name" value="Penicillin_amidase_N_B-knob"/>
</dbReference>
<comment type="cofactor">
    <cofactor evidence="6">
        <name>Ca(2+)</name>
        <dbReference type="ChEBI" id="CHEBI:29108"/>
    </cofactor>
    <text evidence="6">Binds 1 Ca(2+) ion per dimer.</text>
</comment>
<dbReference type="SUPFAM" id="SSF56235">
    <property type="entry name" value="N-terminal nucleophile aminohydrolases (Ntn hydrolases)"/>
    <property type="match status" value="1"/>
</dbReference>
<protein>
    <submittedName>
        <fullName evidence="8">Penicillin acylase family protein</fullName>
    </submittedName>
</protein>
<dbReference type="Gene3D" id="1.10.439.10">
    <property type="entry name" value="Penicillin Amidohydrolase, domain 1"/>
    <property type="match status" value="1"/>
</dbReference>
<evidence type="ECO:0000256" key="3">
    <source>
        <dbReference type="ARBA" id="ARBA00022801"/>
    </source>
</evidence>